<proteinExistence type="predicted"/>
<feature type="transmembrane region" description="Helical" evidence="1">
    <location>
        <begin position="177"/>
        <end position="196"/>
    </location>
</feature>
<feature type="transmembrane region" description="Helical" evidence="1">
    <location>
        <begin position="263"/>
        <end position="286"/>
    </location>
</feature>
<evidence type="ECO:0008006" key="4">
    <source>
        <dbReference type="Google" id="ProtNLM"/>
    </source>
</evidence>
<evidence type="ECO:0000313" key="3">
    <source>
        <dbReference type="Proteomes" id="UP001458880"/>
    </source>
</evidence>
<evidence type="ECO:0000256" key="1">
    <source>
        <dbReference type="SAM" id="Phobius"/>
    </source>
</evidence>
<feature type="transmembrane region" description="Helical" evidence="1">
    <location>
        <begin position="58"/>
        <end position="82"/>
    </location>
</feature>
<dbReference type="PANTHER" id="PTHR45689">
    <property type="entry name" value="I[[H]] CHANNEL, ISOFORM E"/>
    <property type="match status" value="1"/>
</dbReference>
<protein>
    <recommendedName>
        <fullName evidence="4">Ion transport domain-containing protein</fullName>
    </recommendedName>
</protein>
<feature type="transmembrane region" description="Helical" evidence="1">
    <location>
        <begin position="29"/>
        <end position="52"/>
    </location>
</feature>
<reference evidence="2 3" key="1">
    <citation type="journal article" date="2024" name="BMC Genomics">
        <title>De novo assembly and annotation of Popillia japonica's genome with initial clues to its potential as an invasive pest.</title>
        <authorList>
            <person name="Cucini C."/>
            <person name="Boschi S."/>
            <person name="Funari R."/>
            <person name="Cardaioli E."/>
            <person name="Iannotti N."/>
            <person name="Marturano G."/>
            <person name="Paoli F."/>
            <person name="Bruttini M."/>
            <person name="Carapelli A."/>
            <person name="Frati F."/>
            <person name="Nardi F."/>
        </authorList>
    </citation>
    <scope>NUCLEOTIDE SEQUENCE [LARGE SCALE GENOMIC DNA]</scope>
    <source>
        <strain evidence="2">DMR45628</strain>
    </source>
</reference>
<keyword evidence="3" id="KW-1185">Reference proteome</keyword>
<sequence>MLKKRVICLRPTCPYLLEPSSSFKKFCDYLVLATIIVQSLVLPYLCFFFKRLNAVEDGWLYMLDVIFIFGLYLDMSTAVKTLGWNKKTLMKVSEIFIYKSKQFTTWVDIFSTIPLEMSLASVHSVFVDPTRRIERLDRLHPNPASEVFPPILLFIVFLLIQRAELNVWIGYIRIRLVKYFLLFSYSIYFASCVVYGTTCFWKCSRYGWMSYNAAIYSLIYPNSTGFKKATQFLLSLDYTATRILSLTWGHTYSYSVGDIILEYFLILWGYYLFSFCFAELAACTVLQLEVRVMYQQYIKDLKNFAFRSIGGRIPPELKRFMYNMVRCHWDYNRRYQITGKNSIINDMPENLKDDILTCRIIRCLKSVPFFLEVEDEFIRSVANIANLNVFPPSTNCKSERFSTLHHHIEGRYPRNGITRDRQRLLHSRIVHTHR</sequence>
<feature type="transmembrane region" description="Helical" evidence="1">
    <location>
        <begin position="147"/>
        <end position="165"/>
    </location>
</feature>
<dbReference type="GO" id="GO:0035725">
    <property type="term" value="P:sodium ion transmembrane transport"/>
    <property type="evidence" value="ECO:0007669"/>
    <property type="project" value="TreeGrafter"/>
</dbReference>
<name>A0AAW1IUZ9_POPJA</name>
<dbReference type="GO" id="GO:0005249">
    <property type="term" value="F:voltage-gated potassium channel activity"/>
    <property type="evidence" value="ECO:0007669"/>
    <property type="project" value="TreeGrafter"/>
</dbReference>
<dbReference type="InterPro" id="IPR051413">
    <property type="entry name" value="K/Na_HCN_channel"/>
</dbReference>
<feature type="transmembrane region" description="Helical" evidence="1">
    <location>
        <begin position="103"/>
        <end position="127"/>
    </location>
</feature>
<organism evidence="2 3">
    <name type="scientific">Popillia japonica</name>
    <name type="common">Japanese beetle</name>
    <dbReference type="NCBI Taxonomy" id="7064"/>
    <lineage>
        <taxon>Eukaryota</taxon>
        <taxon>Metazoa</taxon>
        <taxon>Ecdysozoa</taxon>
        <taxon>Arthropoda</taxon>
        <taxon>Hexapoda</taxon>
        <taxon>Insecta</taxon>
        <taxon>Pterygota</taxon>
        <taxon>Neoptera</taxon>
        <taxon>Endopterygota</taxon>
        <taxon>Coleoptera</taxon>
        <taxon>Polyphaga</taxon>
        <taxon>Scarabaeiformia</taxon>
        <taxon>Scarabaeidae</taxon>
        <taxon>Rutelinae</taxon>
        <taxon>Popillia</taxon>
    </lineage>
</organism>
<comment type="caution">
    <text evidence="2">The sequence shown here is derived from an EMBL/GenBank/DDBJ whole genome shotgun (WGS) entry which is preliminary data.</text>
</comment>
<dbReference type="InterPro" id="IPR018490">
    <property type="entry name" value="cNMP-bd_dom_sf"/>
</dbReference>
<dbReference type="SUPFAM" id="SSF51206">
    <property type="entry name" value="cAMP-binding domain-like"/>
    <property type="match status" value="1"/>
</dbReference>
<dbReference type="EMBL" id="JASPKY010000543">
    <property type="protein sequence ID" value="KAK9693396.1"/>
    <property type="molecule type" value="Genomic_DNA"/>
</dbReference>
<dbReference type="GO" id="GO:0003254">
    <property type="term" value="P:regulation of membrane depolarization"/>
    <property type="evidence" value="ECO:0007669"/>
    <property type="project" value="TreeGrafter"/>
</dbReference>
<dbReference type="GO" id="GO:0098855">
    <property type="term" value="C:HCN channel complex"/>
    <property type="evidence" value="ECO:0007669"/>
    <property type="project" value="TreeGrafter"/>
</dbReference>
<dbReference type="PANTHER" id="PTHR45689:SF5">
    <property type="entry name" value="I[[H]] CHANNEL, ISOFORM E"/>
    <property type="match status" value="1"/>
</dbReference>
<gene>
    <name evidence="2" type="ORF">QE152_g34225</name>
</gene>
<dbReference type="AlphaFoldDB" id="A0AAW1IUZ9"/>
<keyword evidence="1" id="KW-1133">Transmembrane helix</keyword>
<accession>A0AAW1IUZ9</accession>
<keyword evidence="1" id="KW-0472">Membrane</keyword>
<dbReference type="Proteomes" id="UP001458880">
    <property type="component" value="Unassembled WGS sequence"/>
</dbReference>
<evidence type="ECO:0000313" key="2">
    <source>
        <dbReference type="EMBL" id="KAK9693396.1"/>
    </source>
</evidence>
<keyword evidence="1" id="KW-0812">Transmembrane</keyword>